<gene>
    <name evidence="4" type="ORF">BO72DRAFT_438260</name>
</gene>
<sequence length="295" mass="31657">MTLTVYLITGASRGIFTSKSHDSPCPRLELGLGYCTSTHTLLCMYTDHGATGNNTGIGHGLARILVSRPNCTVIAAVRDPSAAAAHTLLALPAGEGSRLILVKIDAQSDTDAHEAVRYLQEAENIHHLDVVVANAGYYDDDYRLEDVPLSKVQRHLDVNTVGILRLFQAVFKPLSKSSQQQQQQPKFVTISSFMGSIAGLDEEYFPGGGYGASKAAANWITRKIHVENPGFVSFMIHPGFVKTAMGNAAARSIGLDSAFSEVDECADGIVKLIDGATRESVGGRFVTVKGQEMAF</sequence>
<dbReference type="OrthoDB" id="9876299at2759"/>
<comment type="similarity">
    <text evidence="1">Belongs to the short-chain dehydrogenases/reductases (SDR) family.</text>
</comment>
<evidence type="ECO:0000256" key="1">
    <source>
        <dbReference type="ARBA" id="ARBA00006484"/>
    </source>
</evidence>
<dbReference type="Pfam" id="PF00106">
    <property type="entry name" value="adh_short"/>
    <property type="match status" value="1"/>
</dbReference>
<dbReference type="EMBL" id="KZ824684">
    <property type="protein sequence ID" value="RAK73123.1"/>
    <property type="molecule type" value="Genomic_DNA"/>
</dbReference>
<proteinExistence type="inferred from homology"/>
<dbReference type="GeneID" id="63860710"/>
<dbReference type="SUPFAM" id="SSF51735">
    <property type="entry name" value="NAD(P)-binding Rossmann-fold domains"/>
    <property type="match status" value="1"/>
</dbReference>
<protein>
    <submittedName>
        <fullName evidence="4">NAD(P)-binding protein</fullName>
    </submittedName>
</protein>
<dbReference type="Proteomes" id="UP000249789">
    <property type="component" value="Unassembled WGS sequence"/>
</dbReference>
<reference evidence="4 5" key="1">
    <citation type="submission" date="2018-02" db="EMBL/GenBank/DDBJ databases">
        <title>The genomes of Aspergillus section Nigri reveals drivers in fungal speciation.</title>
        <authorList>
            <consortium name="DOE Joint Genome Institute"/>
            <person name="Vesth T.C."/>
            <person name="Nybo J."/>
            <person name="Theobald S."/>
            <person name="Brandl J."/>
            <person name="Frisvad J.C."/>
            <person name="Nielsen K.F."/>
            <person name="Lyhne E.K."/>
            <person name="Kogle M.E."/>
            <person name="Kuo A."/>
            <person name="Riley R."/>
            <person name="Clum A."/>
            <person name="Nolan M."/>
            <person name="Lipzen A."/>
            <person name="Salamov A."/>
            <person name="Henrissat B."/>
            <person name="Wiebenga A."/>
            <person name="De vries R.P."/>
            <person name="Grigoriev I.V."/>
            <person name="Mortensen U.H."/>
            <person name="Andersen M.R."/>
            <person name="Baker S.E."/>
        </authorList>
    </citation>
    <scope>NUCLEOTIDE SEQUENCE [LARGE SCALE GENOMIC DNA]</scope>
    <source>
        <strain evidence="4 5">CBS 313.89</strain>
    </source>
</reference>
<dbReference type="PRINTS" id="PR00081">
    <property type="entry name" value="GDHRDH"/>
</dbReference>
<dbReference type="PANTHER" id="PTHR43544:SF7">
    <property type="entry name" value="NADB-LER2"/>
    <property type="match status" value="1"/>
</dbReference>
<dbReference type="InterPro" id="IPR036291">
    <property type="entry name" value="NAD(P)-bd_dom_sf"/>
</dbReference>
<dbReference type="GO" id="GO:0016491">
    <property type="term" value="F:oxidoreductase activity"/>
    <property type="evidence" value="ECO:0007669"/>
    <property type="project" value="UniProtKB-KW"/>
</dbReference>
<dbReference type="InterPro" id="IPR002347">
    <property type="entry name" value="SDR_fam"/>
</dbReference>
<evidence type="ECO:0000256" key="2">
    <source>
        <dbReference type="ARBA" id="ARBA00022857"/>
    </source>
</evidence>
<evidence type="ECO:0000313" key="5">
    <source>
        <dbReference type="Proteomes" id="UP000249789"/>
    </source>
</evidence>
<dbReference type="AlphaFoldDB" id="A0A8G1RI52"/>
<name>A0A8G1RI52_9EURO</name>
<dbReference type="GO" id="GO:0005737">
    <property type="term" value="C:cytoplasm"/>
    <property type="evidence" value="ECO:0007669"/>
    <property type="project" value="TreeGrafter"/>
</dbReference>
<keyword evidence="3" id="KW-0560">Oxidoreductase</keyword>
<dbReference type="InterPro" id="IPR020904">
    <property type="entry name" value="Sc_DH/Rdtase_CS"/>
</dbReference>
<dbReference type="Gene3D" id="3.40.50.720">
    <property type="entry name" value="NAD(P)-binding Rossmann-like Domain"/>
    <property type="match status" value="1"/>
</dbReference>
<organism evidence="4 5">
    <name type="scientific">Aspergillus fijiensis CBS 313.89</name>
    <dbReference type="NCBI Taxonomy" id="1448319"/>
    <lineage>
        <taxon>Eukaryota</taxon>
        <taxon>Fungi</taxon>
        <taxon>Dikarya</taxon>
        <taxon>Ascomycota</taxon>
        <taxon>Pezizomycotina</taxon>
        <taxon>Eurotiomycetes</taxon>
        <taxon>Eurotiomycetidae</taxon>
        <taxon>Eurotiales</taxon>
        <taxon>Aspergillaceae</taxon>
        <taxon>Aspergillus</taxon>
    </lineage>
</organism>
<dbReference type="PANTHER" id="PTHR43544">
    <property type="entry name" value="SHORT-CHAIN DEHYDROGENASE/REDUCTASE"/>
    <property type="match status" value="1"/>
</dbReference>
<dbReference type="GO" id="GO:0044550">
    <property type="term" value="P:secondary metabolite biosynthetic process"/>
    <property type="evidence" value="ECO:0007669"/>
    <property type="project" value="UniProtKB-ARBA"/>
</dbReference>
<evidence type="ECO:0000313" key="4">
    <source>
        <dbReference type="EMBL" id="RAK73123.1"/>
    </source>
</evidence>
<evidence type="ECO:0000256" key="3">
    <source>
        <dbReference type="ARBA" id="ARBA00023002"/>
    </source>
</evidence>
<dbReference type="InterPro" id="IPR051468">
    <property type="entry name" value="Fungal_SecMetab_SDRs"/>
</dbReference>
<keyword evidence="5" id="KW-1185">Reference proteome</keyword>
<dbReference type="PROSITE" id="PS00061">
    <property type="entry name" value="ADH_SHORT"/>
    <property type="match status" value="1"/>
</dbReference>
<dbReference type="RefSeq" id="XP_040797133.1">
    <property type="nucleotide sequence ID" value="XM_040943377.1"/>
</dbReference>
<dbReference type="VEuPathDB" id="FungiDB:BO72DRAFT_438260"/>
<keyword evidence="2" id="KW-0521">NADP</keyword>
<accession>A0A8G1RI52</accession>